<sequence>MCSTYEATSFPRLNLFGLDRTWVLHACMRGFPEGLVGFCVWSLYMSGLALHCEPCLITTL</sequence>
<name>A0A6H9XSX9_9CORY</name>
<reference evidence="1" key="1">
    <citation type="submission" date="2020-03" db="EMBL/GenBank/DDBJ databases">
        <authorList>
            <person name="Johnston C.D."/>
            <person name="Cotton S.L."/>
            <person name="Dewhirst F.E."/>
        </authorList>
    </citation>
    <scope>NUCLEOTIDE SEQUENCE [LARGE SCALE GENOMIC DNA]</scope>
    <source>
        <strain evidence="1">ATCC 14266</strain>
    </source>
</reference>
<accession>A0A6H9XSX9</accession>
<gene>
    <name evidence="1" type="ORF">HBA49_10620</name>
</gene>
<protein>
    <submittedName>
        <fullName evidence="1">Uncharacterized protein</fullName>
    </submittedName>
</protein>
<dbReference type="EMBL" id="CP050134">
    <property type="protein sequence ID" value="QIP45906.1"/>
    <property type="molecule type" value="Genomic_DNA"/>
</dbReference>
<organism evidence="1">
    <name type="scientific">Corynebacterium matruchotii</name>
    <dbReference type="NCBI Taxonomy" id="43768"/>
    <lineage>
        <taxon>Bacteria</taxon>
        <taxon>Bacillati</taxon>
        <taxon>Actinomycetota</taxon>
        <taxon>Actinomycetes</taxon>
        <taxon>Mycobacteriales</taxon>
        <taxon>Corynebacteriaceae</taxon>
        <taxon>Corynebacterium</taxon>
    </lineage>
</organism>
<dbReference type="AlphaFoldDB" id="A0A6H9XSX9"/>
<proteinExistence type="predicted"/>
<evidence type="ECO:0000313" key="1">
    <source>
        <dbReference type="EMBL" id="QIP45906.1"/>
    </source>
</evidence>